<evidence type="ECO:0000256" key="11">
    <source>
        <dbReference type="ARBA" id="ARBA00048701"/>
    </source>
</evidence>
<evidence type="ECO:0000313" key="20">
    <source>
        <dbReference type="Proteomes" id="UP000007879"/>
    </source>
</evidence>
<dbReference type="OrthoDB" id="1898221at2759"/>
<dbReference type="InParanoid" id="A0A1X7U283"/>
<proteinExistence type="inferred from homology"/>
<comment type="catalytic activity">
    <reaction evidence="8">
        <text>13-octadecanoyloxy-octadecanoate + H2O = 13-hydroxy-octadecanoate + octadecanoate + H(+)</text>
        <dbReference type="Rhea" id="RHEA:52084"/>
        <dbReference type="ChEBI" id="CHEBI:15377"/>
        <dbReference type="ChEBI" id="CHEBI:15378"/>
        <dbReference type="ChEBI" id="CHEBI:25629"/>
        <dbReference type="ChEBI" id="CHEBI:136304"/>
        <dbReference type="ChEBI" id="CHEBI:136335"/>
    </reaction>
    <physiologicalReaction direction="left-to-right" evidence="8">
        <dbReference type="Rhea" id="RHEA:52085"/>
    </physiologicalReaction>
</comment>
<evidence type="ECO:0000256" key="8">
    <source>
        <dbReference type="ARBA" id="ARBA00047427"/>
    </source>
</evidence>
<dbReference type="GO" id="GO:0016020">
    <property type="term" value="C:membrane"/>
    <property type="evidence" value="ECO:0007669"/>
    <property type="project" value="InterPro"/>
</dbReference>
<reference evidence="20" key="1">
    <citation type="journal article" date="2010" name="Nature">
        <title>The Amphimedon queenslandica genome and the evolution of animal complexity.</title>
        <authorList>
            <person name="Srivastava M."/>
            <person name="Simakov O."/>
            <person name="Chapman J."/>
            <person name="Fahey B."/>
            <person name="Gauthier M.E."/>
            <person name="Mitros T."/>
            <person name="Richards G.S."/>
            <person name="Conaco C."/>
            <person name="Dacre M."/>
            <person name="Hellsten U."/>
            <person name="Larroux C."/>
            <person name="Putnam N.H."/>
            <person name="Stanke M."/>
            <person name="Adamska M."/>
            <person name="Darling A."/>
            <person name="Degnan S.M."/>
            <person name="Oakley T.H."/>
            <person name="Plachetzki D.C."/>
            <person name="Zhai Y."/>
            <person name="Adamski M."/>
            <person name="Calcino A."/>
            <person name="Cummins S.F."/>
            <person name="Goodstein D.M."/>
            <person name="Harris C."/>
            <person name="Jackson D.J."/>
            <person name="Leys S.P."/>
            <person name="Shu S."/>
            <person name="Woodcroft B.J."/>
            <person name="Vervoort M."/>
            <person name="Kosik K.S."/>
            <person name="Manning G."/>
            <person name="Degnan B.M."/>
            <person name="Rokhsar D.S."/>
        </authorList>
    </citation>
    <scope>NUCLEOTIDE SEQUENCE [LARGE SCALE GENOMIC DNA]</scope>
</reference>
<dbReference type="EnsemblMetazoa" id="XM_011407898.2">
    <property type="protein sequence ID" value="XP_011406200.1"/>
    <property type="gene ID" value="LOC100637136"/>
</dbReference>
<feature type="transmembrane region" description="Helical" evidence="18">
    <location>
        <begin position="110"/>
        <end position="132"/>
    </location>
</feature>
<comment type="catalytic activity">
    <reaction evidence="10">
        <text>12-octadecanoyloxy-octadecanoate + H2O = 12-hydroxyoctadecanoate + octadecanoate + H(+)</text>
        <dbReference type="Rhea" id="RHEA:52080"/>
        <dbReference type="ChEBI" id="CHEBI:15377"/>
        <dbReference type="ChEBI" id="CHEBI:15378"/>
        <dbReference type="ChEBI" id="CHEBI:25629"/>
        <dbReference type="ChEBI" id="CHEBI:84201"/>
        <dbReference type="ChEBI" id="CHEBI:136330"/>
    </reaction>
    <physiologicalReaction direction="left-to-right" evidence="10">
        <dbReference type="Rhea" id="RHEA:52081"/>
    </physiologicalReaction>
</comment>
<feature type="transmembrane region" description="Helical" evidence="18">
    <location>
        <begin position="255"/>
        <end position="278"/>
    </location>
</feature>
<comment type="catalytic activity">
    <reaction evidence="14">
        <text>13-(9Z-octadecenoyloxy)-octadecanoate + H2O = 13-hydroxy-octadecanoate + (9Z)-octadecenoate + H(+)</text>
        <dbReference type="Rhea" id="RHEA:52064"/>
        <dbReference type="ChEBI" id="CHEBI:15377"/>
        <dbReference type="ChEBI" id="CHEBI:15378"/>
        <dbReference type="ChEBI" id="CHEBI:30823"/>
        <dbReference type="ChEBI" id="CHEBI:136303"/>
        <dbReference type="ChEBI" id="CHEBI:136304"/>
    </reaction>
    <physiologicalReaction direction="left-to-right" evidence="14">
        <dbReference type="Rhea" id="RHEA:52065"/>
    </physiologicalReaction>
</comment>
<keyword evidence="5 18" id="KW-1133">Transmembrane helix</keyword>
<evidence type="ECO:0008006" key="21">
    <source>
        <dbReference type="Google" id="ProtNLM"/>
    </source>
</evidence>
<evidence type="ECO:0000256" key="13">
    <source>
        <dbReference type="ARBA" id="ARBA00049221"/>
    </source>
</evidence>
<feature type="transmembrane region" description="Helical" evidence="18">
    <location>
        <begin position="144"/>
        <end position="168"/>
    </location>
</feature>
<comment type="catalytic activity">
    <reaction evidence="15">
        <text>13-(9Z-hexadecenoyloxy)-octadecanoate + H2O = 13-hydroxy-octadecanoate + (9Z)-hexadecenoate + H(+)</text>
        <dbReference type="Rhea" id="RHEA:52076"/>
        <dbReference type="ChEBI" id="CHEBI:15377"/>
        <dbReference type="ChEBI" id="CHEBI:15378"/>
        <dbReference type="ChEBI" id="CHEBI:32372"/>
        <dbReference type="ChEBI" id="CHEBI:136304"/>
        <dbReference type="ChEBI" id="CHEBI:136315"/>
    </reaction>
    <physiologicalReaction direction="left-to-right" evidence="15">
        <dbReference type="Rhea" id="RHEA:52077"/>
    </physiologicalReaction>
</comment>
<reference evidence="19" key="2">
    <citation type="submission" date="2017-05" db="UniProtKB">
        <authorList>
            <consortium name="EnsemblMetazoa"/>
        </authorList>
    </citation>
    <scope>IDENTIFICATION</scope>
</reference>
<evidence type="ECO:0000256" key="2">
    <source>
        <dbReference type="ARBA" id="ARBA00004127"/>
    </source>
</evidence>
<evidence type="ECO:0000256" key="6">
    <source>
        <dbReference type="ARBA" id="ARBA00023136"/>
    </source>
</evidence>
<keyword evidence="4 18" id="KW-0812">Transmembrane</keyword>
<dbReference type="eggNOG" id="KOG3989">
    <property type="taxonomic scope" value="Eukaryota"/>
</dbReference>
<comment type="catalytic activity">
    <reaction evidence="9">
        <text>9-hexadecanoyloxy-octadecanoate + H2O = 9-hydroxy-octadecanoate + hexadecanoate + H(+)</text>
        <dbReference type="Rhea" id="RHEA:52052"/>
        <dbReference type="ChEBI" id="CHEBI:7896"/>
        <dbReference type="ChEBI" id="CHEBI:15377"/>
        <dbReference type="ChEBI" id="CHEBI:15378"/>
        <dbReference type="ChEBI" id="CHEBI:83670"/>
        <dbReference type="ChEBI" id="CHEBI:136286"/>
    </reaction>
    <physiologicalReaction direction="left-to-right" evidence="9">
        <dbReference type="Rhea" id="RHEA:52053"/>
    </physiologicalReaction>
</comment>
<comment type="subcellular location">
    <subcellularLocation>
        <location evidence="2">Endomembrane system</location>
        <topology evidence="2">Multi-pass membrane protein</topology>
    </subcellularLocation>
</comment>
<dbReference type="Proteomes" id="UP000007879">
    <property type="component" value="Unassembled WGS sequence"/>
</dbReference>
<feature type="transmembrane region" description="Helical" evidence="18">
    <location>
        <begin position="188"/>
        <end position="209"/>
    </location>
</feature>
<evidence type="ECO:0000256" key="5">
    <source>
        <dbReference type="ARBA" id="ARBA00022989"/>
    </source>
</evidence>
<feature type="transmembrane region" description="Helical" evidence="18">
    <location>
        <begin position="63"/>
        <end position="83"/>
    </location>
</feature>
<evidence type="ECO:0000256" key="9">
    <source>
        <dbReference type="ARBA" id="ARBA00047863"/>
    </source>
</evidence>
<comment type="catalytic activity">
    <reaction evidence="12">
        <text>9-(9Z-octadecenoyloxy)-octadecanoate + H2O = 9-hydroxy-octadecanoate + (9Z)-octadecenoate + H(+)</text>
        <dbReference type="Rhea" id="RHEA:52048"/>
        <dbReference type="ChEBI" id="CHEBI:15377"/>
        <dbReference type="ChEBI" id="CHEBI:15378"/>
        <dbReference type="ChEBI" id="CHEBI:30823"/>
        <dbReference type="ChEBI" id="CHEBI:136282"/>
        <dbReference type="ChEBI" id="CHEBI:136286"/>
    </reaction>
    <physiologicalReaction direction="left-to-right" evidence="12">
        <dbReference type="Rhea" id="RHEA:52049"/>
    </physiologicalReaction>
</comment>
<evidence type="ECO:0000256" key="15">
    <source>
        <dbReference type="ARBA" id="ARBA00049322"/>
    </source>
</evidence>
<dbReference type="AlphaFoldDB" id="A0A1X7U283"/>
<dbReference type="EnsemblMetazoa" id="Aqu2.1.21873_001">
    <property type="protein sequence ID" value="Aqu2.1.21873_001"/>
    <property type="gene ID" value="Aqu2.1.21873"/>
</dbReference>
<evidence type="ECO:0000256" key="1">
    <source>
        <dbReference type="ARBA" id="ARBA00000923"/>
    </source>
</evidence>
<evidence type="ECO:0000256" key="14">
    <source>
        <dbReference type="ARBA" id="ARBA00049296"/>
    </source>
</evidence>
<evidence type="ECO:0000256" key="3">
    <source>
        <dbReference type="ARBA" id="ARBA00009300"/>
    </source>
</evidence>
<accession>A0A1X7U283</accession>
<evidence type="ECO:0000256" key="12">
    <source>
        <dbReference type="ARBA" id="ARBA00048800"/>
    </source>
</evidence>
<feature type="region of interest" description="Disordered" evidence="17">
    <location>
        <begin position="1"/>
        <end position="30"/>
    </location>
</feature>
<evidence type="ECO:0000256" key="16">
    <source>
        <dbReference type="ARBA" id="ARBA00049428"/>
    </source>
</evidence>
<dbReference type="GO" id="GO:0012505">
    <property type="term" value="C:endomembrane system"/>
    <property type="evidence" value="ECO:0007669"/>
    <property type="project" value="UniProtKB-SubCell"/>
</dbReference>
<gene>
    <name evidence="19" type="primary">100637136</name>
</gene>
<keyword evidence="6 18" id="KW-0472">Membrane</keyword>
<protein>
    <recommendedName>
        <fullName evidence="21">FAR-17a/AIG1-like protein</fullName>
    </recommendedName>
</protein>
<dbReference type="Pfam" id="PF04750">
    <property type="entry name" value="Far-17a_AIG1"/>
    <property type="match status" value="1"/>
</dbReference>
<comment type="similarity">
    <text evidence="3">Belongs to the AIG1 family.</text>
</comment>
<dbReference type="KEGG" id="aqu:100637136"/>
<keyword evidence="20" id="KW-1185">Reference proteome</keyword>
<organism evidence="19">
    <name type="scientific">Amphimedon queenslandica</name>
    <name type="common">Sponge</name>
    <dbReference type="NCBI Taxonomy" id="400682"/>
    <lineage>
        <taxon>Eukaryota</taxon>
        <taxon>Metazoa</taxon>
        <taxon>Porifera</taxon>
        <taxon>Demospongiae</taxon>
        <taxon>Heteroscleromorpha</taxon>
        <taxon>Haplosclerida</taxon>
        <taxon>Niphatidae</taxon>
        <taxon>Amphimedon</taxon>
    </lineage>
</organism>
<dbReference type="PANTHER" id="PTHR10989:SF16">
    <property type="entry name" value="AT02829P-RELATED"/>
    <property type="match status" value="1"/>
</dbReference>
<feature type="transmembrane region" description="Helical" evidence="18">
    <location>
        <begin position="216"/>
        <end position="235"/>
    </location>
</feature>
<sequence length="305" mass="35860">MDELRRRALQREELEKEAAREQDDSPAAEEDFLEVEDPLLEIPVGDKHYDKRKSVLRRTTSEAALGFFIHLCLLIYCTGVNVYDSTAYKKCKEKDLAYDGHDNFGWRFKYLTFLTMWGLFLYFFIAFFTDIVPQSLAKVMLHRFTDWLFTTVVWPFACIEVILFWTMMTIDPNLLKRHEIYDICVPPLLDHALHTFPIIVVLLEALLVYHRYSSNLVAAFSIFSATTGYFIWILIVFTKINKWPYAFMYHLNPVAFIIFMFGCTIFGGCIYAIGRIIASFRWRERFMILKELAEDGDESLDEDED</sequence>
<evidence type="ECO:0000256" key="18">
    <source>
        <dbReference type="SAM" id="Phobius"/>
    </source>
</evidence>
<comment type="catalytic activity">
    <reaction evidence="11">
        <text>12-(9Z-octadecenoyloxy)-octadecanoate + H2O = 12-hydroxyoctadecanoate + (9Z)-octadecenoate + H(+)</text>
        <dbReference type="Rhea" id="RHEA:52060"/>
        <dbReference type="ChEBI" id="CHEBI:15377"/>
        <dbReference type="ChEBI" id="CHEBI:15378"/>
        <dbReference type="ChEBI" id="CHEBI:30823"/>
        <dbReference type="ChEBI" id="CHEBI:84201"/>
        <dbReference type="ChEBI" id="CHEBI:136302"/>
    </reaction>
    <physiologicalReaction direction="left-to-right" evidence="11">
        <dbReference type="Rhea" id="RHEA:52061"/>
    </physiologicalReaction>
</comment>
<comment type="catalytic activity">
    <reaction evidence="13">
        <text>9-octadecanoyloxy-octadecanoate + H2O = 9-hydroxy-octadecanoate + octadecanoate + H(+)</text>
        <dbReference type="Rhea" id="RHEA:52096"/>
        <dbReference type="ChEBI" id="CHEBI:15377"/>
        <dbReference type="ChEBI" id="CHEBI:15378"/>
        <dbReference type="ChEBI" id="CHEBI:25629"/>
        <dbReference type="ChEBI" id="CHEBI:136286"/>
        <dbReference type="ChEBI" id="CHEBI:136373"/>
    </reaction>
    <physiologicalReaction direction="left-to-right" evidence="13">
        <dbReference type="Rhea" id="RHEA:52097"/>
    </physiologicalReaction>
</comment>
<comment type="catalytic activity">
    <reaction evidence="7">
        <text>12-hexadecanoyloxy-octadecanoate + H2O = 12-hydroxyoctadecanoate + hexadecanoate + H(+)</text>
        <dbReference type="Rhea" id="RHEA:52056"/>
        <dbReference type="ChEBI" id="CHEBI:7896"/>
        <dbReference type="ChEBI" id="CHEBI:15377"/>
        <dbReference type="ChEBI" id="CHEBI:15378"/>
        <dbReference type="ChEBI" id="CHEBI:83677"/>
        <dbReference type="ChEBI" id="CHEBI:84201"/>
    </reaction>
    <physiologicalReaction direction="left-to-right" evidence="7">
        <dbReference type="Rhea" id="RHEA:52057"/>
    </physiologicalReaction>
</comment>
<evidence type="ECO:0000256" key="17">
    <source>
        <dbReference type="SAM" id="MobiDB-lite"/>
    </source>
</evidence>
<comment type="catalytic activity">
    <reaction evidence="16">
        <text>12-(9Z-hexadecenoyloxy)-octadecanoate + H2O = 12-hydroxyoctadecanoate + (9Z)-hexadecenoate + H(+)</text>
        <dbReference type="Rhea" id="RHEA:52072"/>
        <dbReference type="ChEBI" id="CHEBI:15377"/>
        <dbReference type="ChEBI" id="CHEBI:15378"/>
        <dbReference type="ChEBI" id="CHEBI:32372"/>
        <dbReference type="ChEBI" id="CHEBI:84201"/>
        <dbReference type="ChEBI" id="CHEBI:136312"/>
    </reaction>
    <physiologicalReaction direction="left-to-right" evidence="16">
        <dbReference type="Rhea" id="RHEA:52073"/>
    </physiologicalReaction>
</comment>
<dbReference type="InterPro" id="IPR006838">
    <property type="entry name" value="ADTRP_AIG1"/>
</dbReference>
<dbReference type="PANTHER" id="PTHR10989">
    <property type="entry name" value="ANDROGEN-INDUCED PROTEIN 1-RELATED"/>
    <property type="match status" value="1"/>
</dbReference>
<comment type="catalytic activity">
    <reaction evidence="1">
        <text>9-(9Z-hexadecenoyloxy)-octadecanoate + H2O = (9Z)-hexadecenoate + 9-hydroxy-octadecanoate + H(+)</text>
        <dbReference type="Rhea" id="RHEA:52068"/>
        <dbReference type="ChEBI" id="CHEBI:15377"/>
        <dbReference type="ChEBI" id="CHEBI:15378"/>
        <dbReference type="ChEBI" id="CHEBI:32372"/>
        <dbReference type="ChEBI" id="CHEBI:136286"/>
        <dbReference type="ChEBI" id="CHEBI:136309"/>
    </reaction>
    <physiologicalReaction direction="left-to-right" evidence="1">
        <dbReference type="Rhea" id="RHEA:52069"/>
    </physiologicalReaction>
</comment>
<evidence type="ECO:0000256" key="4">
    <source>
        <dbReference type="ARBA" id="ARBA00022692"/>
    </source>
</evidence>
<evidence type="ECO:0000256" key="10">
    <source>
        <dbReference type="ARBA" id="ARBA00048680"/>
    </source>
</evidence>
<evidence type="ECO:0000256" key="7">
    <source>
        <dbReference type="ARBA" id="ARBA00047368"/>
    </source>
</evidence>
<feature type="compositionally biased region" description="Basic and acidic residues" evidence="17">
    <location>
        <begin position="1"/>
        <end position="23"/>
    </location>
</feature>
<evidence type="ECO:0000313" key="19">
    <source>
        <dbReference type="EnsemblMetazoa" id="Aqu2.1.21873_001"/>
    </source>
</evidence>
<name>A0A1X7U283_AMPQE</name>